<accession>A0A1G2DAF3</accession>
<evidence type="ECO:0000256" key="2">
    <source>
        <dbReference type="SAM" id="Phobius"/>
    </source>
</evidence>
<protein>
    <submittedName>
        <fullName evidence="3">Uncharacterized protein</fullName>
    </submittedName>
</protein>
<dbReference type="EMBL" id="MHLL01000016">
    <property type="protein sequence ID" value="OGZ09738.1"/>
    <property type="molecule type" value="Genomic_DNA"/>
</dbReference>
<keyword evidence="2" id="KW-0812">Transmembrane</keyword>
<dbReference type="STRING" id="1798661.A3D65_05420"/>
<dbReference type="SUPFAM" id="SSF82171">
    <property type="entry name" value="DPP6 N-terminal domain-like"/>
    <property type="match status" value="1"/>
</dbReference>
<sequence length="476" mass="51907">MEQNSSKKRLWVGLAIFFFLLLAGGIIWYFFGGTKAGDDAQNLFPFGAPSEGGDTRTNADTDRHEIGGEEGGGEGAEAERLFRQLANVPIAGAYALERGGEQYVRYIERETGHAYEVPIESGESRQLTVTTIPRVAIADWADNGNAVVLRYLEEEQYTGREIIKTNLGRLPVDSASVAASAKEASKTRADLSSSSASSSSLENPDAVGVGMGDFAGTLTIEFLPDNIVALSVADDGKDLFYLLKKGGETSGSIVNLSTRVTKEVFRHSFSEWTPQLLNDDTIILTTKPSGAVPGFSYLYDPRTKALTRLVREKDGLTTFGNSTGSRLLFGENIAGNTTLNAYNSKGFAGDEGTVFHEQSLPLATLPEKCAWLKDGVRVLCGAFITTPRGIPDLWYQGSFFFDDTFWSVDVDSGEISYLADPKEEVGQAFDIINPMLSKNDAYFIFINKRDSMLWALRILQKTPPTDLSPEELPATN</sequence>
<dbReference type="AlphaFoldDB" id="A0A1G2DAF3"/>
<organism evidence="3 4">
    <name type="scientific">Candidatus Lloydbacteria bacterium RIFCSPHIGHO2_02_FULL_50_13</name>
    <dbReference type="NCBI Taxonomy" id="1798661"/>
    <lineage>
        <taxon>Bacteria</taxon>
        <taxon>Candidatus Lloydiibacteriota</taxon>
    </lineage>
</organism>
<feature type="region of interest" description="Disordered" evidence="1">
    <location>
        <begin position="47"/>
        <end position="74"/>
    </location>
</feature>
<gene>
    <name evidence="3" type="ORF">A3D65_05420</name>
</gene>
<evidence type="ECO:0000313" key="3">
    <source>
        <dbReference type="EMBL" id="OGZ09738.1"/>
    </source>
</evidence>
<feature type="compositionally biased region" description="Basic and acidic residues" evidence="1">
    <location>
        <begin position="53"/>
        <end position="67"/>
    </location>
</feature>
<keyword evidence="2" id="KW-0472">Membrane</keyword>
<feature type="transmembrane region" description="Helical" evidence="2">
    <location>
        <begin position="12"/>
        <end position="31"/>
    </location>
</feature>
<proteinExistence type="predicted"/>
<dbReference type="Proteomes" id="UP000177996">
    <property type="component" value="Unassembled WGS sequence"/>
</dbReference>
<keyword evidence="2" id="KW-1133">Transmembrane helix</keyword>
<evidence type="ECO:0000313" key="4">
    <source>
        <dbReference type="Proteomes" id="UP000177996"/>
    </source>
</evidence>
<evidence type="ECO:0000256" key="1">
    <source>
        <dbReference type="SAM" id="MobiDB-lite"/>
    </source>
</evidence>
<reference evidence="3 4" key="1">
    <citation type="journal article" date="2016" name="Nat. Commun.">
        <title>Thousands of microbial genomes shed light on interconnected biogeochemical processes in an aquifer system.</title>
        <authorList>
            <person name="Anantharaman K."/>
            <person name="Brown C.T."/>
            <person name="Hug L.A."/>
            <person name="Sharon I."/>
            <person name="Castelle C.J."/>
            <person name="Probst A.J."/>
            <person name="Thomas B.C."/>
            <person name="Singh A."/>
            <person name="Wilkins M.J."/>
            <person name="Karaoz U."/>
            <person name="Brodie E.L."/>
            <person name="Williams K.H."/>
            <person name="Hubbard S.S."/>
            <person name="Banfield J.F."/>
        </authorList>
    </citation>
    <scope>NUCLEOTIDE SEQUENCE [LARGE SCALE GENOMIC DNA]</scope>
</reference>
<comment type="caution">
    <text evidence="3">The sequence shown here is derived from an EMBL/GenBank/DDBJ whole genome shotgun (WGS) entry which is preliminary data.</text>
</comment>
<name>A0A1G2DAF3_9BACT</name>